<evidence type="ECO:0000256" key="1">
    <source>
        <dbReference type="ARBA" id="ARBA00022630"/>
    </source>
</evidence>
<evidence type="ECO:0000313" key="6">
    <source>
        <dbReference type="EMBL" id="GAA3209149.1"/>
    </source>
</evidence>
<dbReference type="InterPro" id="IPR036661">
    <property type="entry name" value="Luciferase-like_sf"/>
</dbReference>
<evidence type="ECO:0000256" key="3">
    <source>
        <dbReference type="ARBA" id="ARBA00023002"/>
    </source>
</evidence>
<evidence type="ECO:0000256" key="4">
    <source>
        <dbReference type="ARBA" id="ARBA00023033"/>
    </source>
</evidence>
<dbReference type="Gene3D" id="3.20.20.30">
    <property type="entry name" value="Luciferase-like domain"/>
    <property type="match status" value="1"/>
</dbReference>
<keyword evidence="3" id="KW-0560">Oxidoreductase</keyword>
<dbReference type="InterPro" id="IPR050172">
    <property type="entry name" value="SsuD_RutA_monooxygenase"/>
</dbReference>
<comment type="caution">
    <text evidence="6">The sequence shown here is derived from an EMBL/GenBank/DDBJ whole genome shotgun (WGS) entry which is preliminary data.</text>
</comment>
<dbReference type="EMBL" id="BAAAUV010000005">
    <property type="protein sequence ID" value="GAA3209149.1"/>
    <property type="molecule type" value="Genomic_DNA"/>
</dbReference>
<evidence type="ECO:0000256" key="2">
    <source>
        <dbReference type="ARBA" id="ARBA00022643"/>
    </source>
</evidence>
<dbReference type="SUPFAM" id="SSF51679">
    <property type="entry name" value="Bacterial luciferase-like"/>
    <property type="match status" value="1"/>
</dbReference>
<dbReference type="Proteomes" id="UP001501237">
    <property type="component" value="Unassembled WGS sequence"/>
</dbReference>
<dbReference type="InterPro" id="IPR011251">
    <property type="entry name" value="Luciferase-like_dom"/>
</dbReference>
<dbReference type="InterPro" id="IPR019921">
    <property type="entry name" value="Lucif-like_OxRdtase_Rv2161c"/>
</dbReference>
<dbReference type="NCBIfam" id="TIGR03619">
    <property type="entry name" value="F420_Rv2161c"/>
    <property type="match status" value="1"/>
</dbReference>
<name>A0ABP6Q7X6_9ACTN</name>
<dbReference type="Pfam" id="PF00296">
    <property type="entry name" value="Bac_luciferase"/>
    <property type="match status" value="1"/>
</dbReference>
<gene>
    <name evidence="6" type="ORF">GCM10010468_26460</name>
</gene>
<feature type="domain" description="Luciferase-like" evidence="5">
    <location>
        <begin position="11"/>
        <end position="243"/>
    </location>
</feature>
<reference evidence="7" key="1">
    <citation type="journal article" date="2019" name="Int. J. Syst. Evol. Microbiol.">
        <title>The Global Catalogue of Microorganisms (GCM) 10K type strain sequencing project: providing services to taxonomists for standard genome sequencing and annotation.</title>
        <authorList>
            <consortium name="The Broad Institute Genomics Platform"/>
            <consortium name="The Broad Institute Genome Sequencing Center for Infectious Disease"/>
            <person name="Wu L."/>
            <person name="Ma J."/>
        </authorList>
    </citation>
    <scope>NUCLEOTIDE SEQUENCE [LARGE SCALE GENOMIC DNA]</scope>
    <source>
        <strain evidence="7">JCM 9377</strain>
    </source>
</reference>
<accession>A0ABP6Q7X6</accession>
<keyword evidence="1" id="KW-0285">Flavoprotein</keyword>
<keyword evidence="7" id="KW-1185">Reference proteome</keyword>
<evidence type="ECO:0000313" key="7">
    <source>
        <dbReference type="Proteomes" id="UP001501237"/>
    </source>
</evidence>
<evidence type="ECO:0000259" key="5">
    <source>
        <dbReference type="Pfam" id="PF00296"/>
    </source>
</evidence>
<dbReference type="PANTHER" id="PTHR42847:SF4">
    <property type="entry name" value="ALKANESULFONATE MONOOXYGENASE-RELATED"/>
    <property type="match status" value="1"/>
</dbReference>
<sequence>MLSVTLSNFGGQFADGEWDGLVRLARRAEEAGVERVMVVDHVVMGPNTGAYPAGTFPGSTEMPWLEPLTVLGAIAGATERLRLATGVIIAPLRPAVVLAKTVATLDQLSRGRVELGVGTGWQREEYDAAGLDWSRRGPMLTDLMGACKALWAPSPARYDSPTVSFDEVWCEPKPVQPGGVPLLVSGNLHPRNLDRIVRFGDGWIPMMGESVAGVGAGVAVLREAFAAAGRDPGTLRVQASLPILRDAAGEVSLGRSLEAVPALFAAGATIVNVYLAAFCPDPERAPEVLAELVAGYRARRGEG</sequence>
<proteinExistence type="predicted"/>
<keyword evidence="2" id="KW-0288">FMN</keyword>
<dbReference type="PANTHER" id="PTHR42847">
    <property type="entry name" value="ALKANESULFONATE MONOOXYGENASE"/>
    <property type="match status" value="1"/>
</dbReference>
<dbReference type="RefSeq" id="WP_344827010.1">
    <property type="nucleotide sequence ID" value="NZ_BAAAUV010000005.1"/>
</dbReference>
<organism evidence="6 7">
    <name type="scientific">Actinocorallia longicatena</name>
    <dbReference type="NCBI Taxonomy" id="111803"/>
    <lineage>
        <taxon>Bacteria</taxon>
        <taxon>Bacillati</taxon>
        <taxon>Actinomycetota</taxon>
        <taxon>Actinomycetes</taxon>
        <taxon>Streptosporangiales</taxon>
        <taxon>Thermomonosporaceae</taxon>
        <taxon>Actinocorallia</taxon>
    </lineage>
</organism>
<keyword evidence="4" id="KW-0503">Monooxygenase</keyword>
<protein>
    <submittedName>
        <fullName evidence="6">TIGR03619 family F420-dependent LLM class oxidoreductase</fullName>
    </submittedName>
</protein>